<evidence type="ECO:0000259" key="1">
    <source>
        <dbReference type="Pfam" id="PF01408"/>
    </source>
</evidence>
<evidence type="ECO:0000313" key="3">
    <source>
        <dbReference type="EMBL" id="SHK23484.1"/>
    </source>
</evidence>
<feature type="domain" description="Gfo/Idh/MocA-like oxidoreductase N-terminal" evidence="1">
    <location>
        <begin position="32"/>
        <end position="159"/>
    </location>
</feature>
<dbReference type="PANTHER" id="PTHR43249">
    <property type="entry name" value="UDP-N-ACETYL-2-AMINO-2-DEOXY-D-GLUCURONATE OXIDASE"/>
    <property type="match status" value="1"/>
</dbReference>
<dbReference type="EMBL" id="FRAD01000018">
    <property type="protein sequence ID" value="SHK23484.1"/>
    <property type="molecule type" value="Genomic_DNA"/>
</dbReference>
<dbReference type="AlphaFoldDB" id="A0A1M6QTD3"/>
<dbReference type="InterPro" id="IPR036291">
    <property type="entry name" value="NAD(P)-bd_dom_sf"/>
</dbReference>
<dbReference type="Gene3D" id="3.30.360.10">
    <property type="entry name" value="Dihydrodipicolinate Reductase, domain 2"/>
    <property type="match status" value="1"/>
</dbReference>
<dbReference type="SUPFAM" id="SSF51735">
    <property type="entry name" value="NAD(P)-binding Rossmann-fold domains"/>
    <property type="match status" value="1"/>
</dbReference>
<evidence type="ECO:0000313" key="4">
    <source>
        <dbReference type="Proteomes" id="UP000183952"/>
    </source>
</evidence>
<dbReference type="GO" id="GO:0000166">
    <property type="term" value="F:nucleotide binding"/>
    <property type="evidence" value="ECO:0007669"/>
    <property type="project" value="InterPro"/>
</dbReference>
<dbReference type="PANTHER" id="PTHR43249:SF1">
    <property type="entry name" value="D-GLUCOSIDE 3-DEHYDROGENASE"/>
    <property type="match status" value="1"/>
</dbReference>
<accession>A0A1M6QTD3</accession>
<proteinExistence type="predicted"/>
<dbReference type="Pfam" id="PF22725">
    <property type="entry name" value="GFO_IDH_MocA_C3"/>
    <property type="match status" value="1"/>
</dbReference>
<protein>
    <submittedName>
        <fullName evidence="3">Predicted dehydrogenase</fullName>
    </submittedName>
</protein>
<reference evidence="3 4" key="1">
    <citation type="submission" date="2016-11" db="EMBL/GenBank/DDBJ databases">
        <authorList>
            <person name="Jaros S."/>
            <person name="Januszkiewicz K."/>
            <person name="Wedrychowicz H."/>
        </authorList>
    </citation>
    <scope>NUCLEOTIDE SEQUENCE [LARGE SCALE GENOMIC DNA]</scope>
    <source>
        <strain evidence="3 4">DSM 3090</strain>
    </source>
</reference>
<dbReference type="Proteomes" id="UP000183952">
    <property type="component" value="Unassembled WGS sequence"/>
</dbReference>
<keyword evidence="4" id="KW-1185">Reference proteome</keyword>
<dbReference type="SUPFAM" id="SSF55347">
    <property type="entry name" value="Glyceraldehyde-3-phosphate dehydrogenase-like, C-terminal domain"/>
    <property type="match status" value="1"/>
</dbReference>
<dbReference type="InterPro" id="IPR055170">
    <property type="entry name" value="GFO_IDH_MocA-like_dom"/>
</dbReference>
<gene>
    <name evidence="3" type="ORF">SAMN02745248_02116</name>
</gene>
<feature type="domain" description="GFO/IDH/MocA-like oxidoreductase" evidence="2">
    <location>
        <begin position="167"/>
        <end position="291"/>
    </location>
</feature>
<dbReference type="STRING" id="1121331.SAMN02745248_02116"/>
<sequence length="399" mass="45177">MEDVVYSTAKNINSQKVDILSNFKMKGKIQMLRFAIIGCGRISYKHVEALICNKEEATLVAVCDVIGEKAEEKANSYAEKMGHGYEVKVYTDYKEMIKTEDIDVVTIATESGYHAEIAMDCMREKINVIVEKPMALSVNDAEAMIKCAKENNVKLCVSHQNRFNKPVQELRKTIEENRFGRLVNGTARILWNRSMPYYEQAPWRGTWAQDGGTLMNQCIHNIDLLQWMMGGEVDTVYAQCDTFLREIEAEDFGAIIIRFKNGAIGIVEGSACVYPKNLEETLSIFGEKGTVCIGGLAVNKVETWRFEDSKENEELEILKAQEDDPDSVYGFGHTPLFKDMIDAINLNREPLINGEQGKKGMEIILAAYKSRKTGMPVKFPIEDFASTDMTDMKRIKDYK</sequence>
<dbReference type="InterPro" id="IPR000683">
    <property type="entry name" value="Gfo/Idh/MocA-like_OxRdtase_N"/>
</dbReference>
<organism evidence="3 4">
    <name type="scientific">Hathewaya proteolytica DSM 3090</name>
    <dbReference type="NCBI Taxonomy" id="1121331"/>
    <lineage>
        <taxon>Bacteria</taxon>
        <taxon>Bacillati</taxon>
        <taxon>Bacillota</taxon>
        <taxon>Clostridia</taxon>
        <taxon>Eubacteriales</taxon>
        <taxon>Clostridiaceae</taxon>
        <taxon>Hathewaya</taxon>
    </lineage>
</organism>
<dbReference type="Pfam" id="PF01408">
    <property type="entry name" value="GFO_IDH_MocA"/>
    <property type="match status" value="1"/>
</dbReference>
<name>A0A1M6QTD3_9CLOT</name>
<evidence type="ECO:0000259" key="2">
    <source>
        <dbReference type="Pfam" id="PF22725"/>
    </source>
</evidence>
<dbReference type="Gene3D" id="3.40.50.720">
    <property type="entry name" value="NAD(P)-binding Rossmann-like Domain"/>
    <property type="match status" value="1"/>
</dbReference>
<dbReference type="InterPro" id="IPR052515">
    <property type="entry name" value="Gfo/Idh/MocA_Oxidoreductase"/>
</dbReference>